<dbReference type="Proteomes" id="UP000824072">
    <property type="component" value="Unassembled WGS sequence"/>
</dbReference>
<dbReference type="GO" id="GO:0016020">
    <property type="term" value="C:membrane"/>
    <property type="evidence" value="ECO:0007669"/>
    <property type="project" value="UniProtKB-SubCell"/>
</dbReference>
<keyword evidence="3" id="KW-0378">Hydrolase</keyword>
<dbReference type="Pfam" id="PF00350">
    <property type="entry name" value="Dynamin_N"/>
    <property type="match status" value="1"/>
</dbReference>
<reference evidence="7" key="2">
    <citation type="journal article" date="2021" name="PeerJ">
        <title>Extensive microbial diversity within the chicken gut microbiome revealed by metagenomics and culture.</title>
        <authorList>
            <person name="Gilroy R."/>
            <person name="Ravi A."/>
            <person name="Getino M."/>
            <person name="Pursley I."/>
            <person name="Horton D.L."/>
            <person name="Alikhan N.F."/>
            <person name="Baker D."/>
            <person name="Gharbi K."/>
            <person name="Hall N."/>
            <person name="Watson M."/>
            <person name="Adriaenssens E.M."/>
            <person name="Foster-Nyarko E."/>
            <person name="Jarju S."/>
            <person name="Secka A."/>
            <person name="Antonio M."/>
            <person name="Oren A."/>
            <person name="Chaudhuri R.R."/>
            <person name="La Ragione R."/>
            <person name="Hildebrand F."/>
            <person name="Pallen M.J."/>
        </authorList>
    </citation>
    <scope>NUCLEOTIDE SEQUENCE</scope>
    <source>
        <strain evidence="7">ChiHcec3-11533</strain>
    </source>
</reference>
<keyword evidence="2" id="KW-0547">Nucleotide-binding</keyword>
<dbReference type="GO" id="GO:0008053">
    <property type="term" value="P:mitochondrial fusion"/>
    <property type="evidence" value="ECO:0007669"/>
    <property type="project" value="TreeGrafter"/>
</dbReference>
<sequence length="586" mass="66817">MGNRIYTAPEVLEARVDAAIQALNALYGKKETLRGLGEGFSAKVKLWRDRLTLQRNTPFTITVCGEFKRGKSTFINALLGEEVVPTDILPETCTVNRLLYGPHRNEAALSDGRRMQLLDDELCRERIQQRVSENGEPFLNITLYRPLEMLRDIMIVDTPGLNDTEDFNGQVMDMVAQSDAVIYLFSAETPLSLHEQLFLRNVVLPIEGVDLFAICNFMDRLPASEIDRFVHMTKERMDLVLPNQEIWAVSALDECCRIEGVERPNPQSAPRLEETFDRLRERLEKYKSLKHEIAISDRNERILNAIRRDLRVELEKTRAILTEERDTMAGKIAGERENLDHLAEKVGAIPERIAACAMEMKDEARGWFSELLDRVESDIPSLEKIDREIIIKYYSFYCTDLLEEALRYCAQTHIRKLADRAQCEMRDLLEEKEVGAVSLANVDLNDMIGFSFALDNRSWTRGDTLGWVGSALTGGSGLIGLAIDGIAGKMRSSTLKRRQDALTQVIQTQFGELRRSVSATLTETYRRMAEEVNKCVRQEIQERLEARHAFLEHGEALLYSDDAERQRVLRDVESVEATLKSIENVI</sequence>
<reference evidence="7" key="1">
    <citation type="submission" date="2020-10" db="EMBL/GenBank/DDBJ databases">
        <authorList>
            <person name="Gilroy R."/>
        </authorList>
    </citation>
    <scope>NUCLEOTIDE SEQUENCE</scope>
    <source>
        <strain evidence="7">ChiHcec3-11533</strain>
    </source>
</reference>
<dbReference type="EMBL" id="DVMU01000201">
    <property type="protein sequence ID" value="HIU34735.1"/>
    <property type="molecule type" value="Genomic_DNA"/>
</dbReference>
<dbReference type="AlphaFoldDB" id="A0A9D1LCR5"/>
<comment type="caution">
    <text evidence="7">The sequence shown here is derived from an EMBL/GenBank/DDBJ whole genome shotgun (WGS) entry which is preliminary data.</text>
</comment>
<accession>A0A9D1LCR5</accession>
<dbReference type="GO" id="GO:0005525">
    <property type="term" value="F:GTP binding"/>
    <property type="evidence" value="ECO:0007669"/>
    <property type="project" value="UniProtKB-KW"/>
</dbReference>
<organism evidence="7 8">
    <name type="scientific">Candidatus Pullichristensenella excrementigallinarum</name>
    <dbReference type="NCBI Taxonomy" id="2840907"/>
    <lineage>
        <taxon>Bacteria</taxon>
        <taxon>Bacillati</taxon>
        <taxon>Bacillota</taxon>
        <taxon>Clostridia</taxon>
        <taxon>Candidatus Pullichristensenella</taxon>
    </lineage>
</organism>
<dbReference type="PANTHER" id="PTHR10465">
    <property type="entry name" value="TRANSMEMBRANE GTPASE FZO1"/>
    <property type="match status" value="1"/>
</dbReference>
<evidence type="ECO:0000256" key="5">
    <source>
        <dbReference type="ARBA" id="ARBA00023136"/>
    </source>
</evidence>
<dbReference type="InterPro" id="IPR045063">
    <property type="entry name" value="Dynamin_N"/>
</dbReference>
<evidence type="ECO:0000256" key="2">
    <source>
        <dbReference type="ARBA" id="ARBA00022741"/>
    </source>
</evidence>
<evidence type="ECO:0000256" key="3">
    <source>
        <dbReference type="ARBA" id="ARBA00022801"/>
    </source>
</evidence>
<dbReference type="PANTHER" id="PTHR10465:SF0">
    <property type="entry name" value="SARCALUMENIN"/>
    <property type="match status" value="1"/>
</dbReference>
<feature type="domain" description="Dynamin N-terminal" evidence="6">
    <location>
        <begin position="61"/>
        <end position="206"/>
    </location>
</feature>
<evidence type="ECO:0000313" key="7">
    <source>
        <dbReference type="EMBL" id="HIU34735.1"/>
    </source>
</evidence>
<proteinExistence type="predicted"/>
<comment type="subcellular location">
    <subcellularLocation>
        <location evidence="1">Membrane</location>
    </subcellularLocation>
</comment>
<gene>
    <name evidence="7" type="ORF">IAB02_09245</name>
</gene>
<name>A0A9D1LCR5_9FIRM</name>
<dbReference type="GO" id="GO:0003924">
    <property type="term" value="F:GTPase activity"/>
    <property type="evidence" value="ECO:0007669"/>
    <property type="project" value="InterPro"/>
</dbReference>
<evidence type="ECO:0000313" key="8">
    <source>
        <dbReference type="Proteomes" id="UP000824072"/>
    </source>
</evidence>
<protein>
    <submittedName>
        <fullName evidence="7">Dynamin family protein</fullName>
    </submittedName>
</protein>
<evidence type="ECO:0000256" key="4">
    <source>
        <dbReference type="ARBA" id="ARBA00023134"/>
    </source>
</evidence>
<dbReference type="Gene3D" id="3.40.50.300">
    <property type="entry name" value="P-loop containing nucleotide triphosphate hydrolases"/>
    <property type="match status" value="1"/>
</dbReference>
<evidence type="ECO:0000256" key="1">
    <source>
        <dbReference type="ARBA" id="ARBA00004370"/>
    </source>
</evidence>
<evidence type="ECO:0000259" key="6">
    <source>
        <dbReference type="Pfam" id="PF00350"/>
    </source>
</evidence>
<dbReference type="SUPFAM" id="SSF52540">
    <property type="entry name" value="P-loop containing nucleoside triphosphate hydrolases"/>
    <property type="match status" value="1"/>
</dbReference>
<keyword evidence="5" id="KW-0472">Membrane</keyword>
<dbReference type="InterPro" id="IPR027094">
    <property type="entry name" value="Mitofusin_fam"/>
</dbReference>
<keyword evidence="4" id="KW-0342">GTP-binding</keyword>
<dbReference type="InterPro" id="IPR027417">
    <property type="entry name" value="P-loop_NTPase"/>
</dbReference>